<dbReference type="RefSeq" id="WP_380848796.1">
    <property type="nucleotide sequence ID" value="NZ_JBHSFP010000034.1"/>
</dbReference>
<gene>
    <name evidence="1" type="ORF">ACFO60_33515</name>
</gene>
<sequence>MFDYEVLVPGSGPGGLKAAVAAAELERRVAIVLSLVRRDRDRVRGIAGREVRAGV</sequence>
<dbReference type="SUPFAM" id="SSF51905">
    <property type="entry name" value="FAD/NAD(P)-binding domain"/>
    <property type="match status" value="1"/>
</dbReference>
<dbReference type="Proteomes" id="UP001596004">
    <property type="component" value="Unassembled WGS sequence"/>
</dbReference>
<keyword evidence="2" id="KW-1185">Reference proteome</keyword>
<dbReference type="Gene3D" id="3.50.50.60">
    <property type="entry name" value="FAD/NAD(P)-binding domain"/>
    <property type="match status" value="1"/>
</dbReference>
<protein>
    <recommendedName>
        <fullName evidence="3">FAD-binding protein</fullName>
    </recommendedName>
</protein>
<accession>A0ABV9CSG6</accession>
<evidence type="ECO:0000313" key="2">
    <source>
        <dbReference type="Proteomes" id="UP001596004"/>
    </source>
</evidence>
<name>A0ABV9CSG6_9ACTN</name>
<dbReference type="InterPro" id="IPR036188">
    <property type="entry name" value="FAD/NAD-bd_sf"/>
</dbReference>
<proteinExistence type="predicted"/>
<dbReference type="EMBL" id="JBHSFP010000034">
    <property type="protein sequence ID" value="MFC4535708.1"/>
    <property type="molecule type" value="Genomic_DNA"/>
</dbReference>
<organism evidence="1 2">
    <name type="scientific">Sphaerisporangium dianthi</name>
    <dbReference type="NCBI Taxonomy" id="1436120"/>
    <lineage>
        <taxon>Bacteria</taxon>
        <taxon>Bacillati</taxon>
        <taxon>Actinomycetota</taxon>
        <taxon>Actinomycetes</taxon>
        <taxon>Streptosporangiales</taxon>
        <taxon>Streptosporangiaceae</taxon>
        <taxon>Sphaerisporangium</taxon>
    </lineage>
</organism>
<evidence type="ECO:0008006" key="3">
    <source>
        <dbReference type="Google" id="ProtNLM"/>
    </source>
</evidence>
<comment type="caution">
    <text evidence="1">The sequence shown here is derived from an EMBL/GenBank/DDBJ whole genome shotgun (WGS) entry which is preliminary data.</text>
</comment>
<reference evidence="2" key="1">
    <citation type="journal article" date="2019" name="Int. J. Syst. Evol. Microbiol.">
        <title>The Global Catalogue of Microorganisms (GCM) 10K type strain sequencing project: providing services to taxonomists for standard genome sequencing and annotation.</title>
        <authorList>
            <consortium name="The Broad Institute Genomics Platform"/>
            <consortium name="The Broad Institute Genome Sequencing Center for Infectious Disease"/>
            <person name="Wu L."/>
            <person name="Ma J."/>
        </authorList>
    </citation>
    <scope>NUCLEOTIDE SEQUENCE [LARGE SCALE GENOMIC DNA]</scope>
    <source>
        <strain evidence="2">CGMCC 4.7132</strain>
    </source>
</reference>
<evidence type="ECO:0000313" key="1">
    <source>
        <dbReference type="EMBL" id="MFC4535708.1"/>
    </source>
</evidence>